<comment type="caution">
    <text evidence="1">The sequence shown here is derived from an EMBL/GenBank/DDBJ whole genome shotgun (WGS) entry which is preliminary data.</text>
</comment>
<reference evidence="2" key="1">
    <citation type="submission" date="2018-11" db="EMBL/GenBank/DDBJ databases">
        <title>Proposal to divide the Flavobacteriaceae and reorganize its genera based on Amino Acid Identity values calculated from whole genome sequences.</title>
        <authorList>
            <person name="Nicholson A.C."/>
            <person name="Gulvik C.A."/>
            <person name="Whitney A.M."/>
            <person name="Humrighouse B.W."/>
            <person name="Bell M."/>
            <person name="Holmes B."/>
            <person name="Steigerwalt A."/>
            <person name="Villarma A."/>
            <person name="Sheth M."/>
            <person name="Batra D."/>
            <person name="Pryor J."/>
            <person name="Bernardet J.-F."/>
            <person name="Hugo C."/>
            <person name="Kampfer P."/>
            <person name="Newman J."/>
            <person name="Mcquiston J.R."/>
        </authorList>
    </citation>
    <scope>NUCLEOTIDE SEQUENCE [LARGE SCALE GENOMIC DNA]</scope>
    <source>
        <strain evidence="2">H3056</strain>
    </source>
</reference>
<dbReference type="Proteomes" id="UP000270224">
    <property type="component" value="Unassembled WGS sequence"/>
</dbReference>
<dbReference type="AlphaFoldDB" id="A0A3N0WSX9"/>
<sequence length="83" mass="8780">MQIPKPEAKQNVSPSLSLQTSVRKVAAVAKAWYIVEFESPCGGHMTVWFASSYPDGSAGFINDLAYAVNSGATQACDRTGGVL</sequence>
<reference evidence="2" key="2">
    <citation type="submission" date="2018-11" db="EMBL/GenBank/DDBJ databases">
        <title>Proposal to divide the Flavobacteriaceae and reorganize its genera based on Amino Acid Identity values calculated from whole genome sequences.</title>
        <authorList>
            <person name="Nicholson A.C."/>
            <person name="Gulvik C.A."/>
            <person name="Whitney A.M."/>
            <person name="Humrighouse B.W."/>
            <person name="Bell M."/>
            <person name="Holmens B."/>
            <person name="Steigerwalt A."/>
            <person name="Villarma A."/>
            <person name="Sheth M."/>
            <person name="Batra D."/>
            <person name="Pryor J."/>
            <person name="Bernardet J.-F."/>
            <person name="Hugo C."/>
            <person name="Kampfer P."/>
            <person name="Newman J."/>
            <person name="Mcquiston J.R."/>
        </authorList>
    </citation>
    <scope>NUCLEOTIDE SEQUENCE [LARGE SCALE GENOMIC DNA]</scope>
    <source>
        <strain evidence="2">H3056</strain>
    </source>
</reference>
<protein>
    <submittedName>
        <fullName evidence="1">Uncharacterized protein</fullName>
    </submittedName>
</protein>
<organism evidence="1 2">
    <name type="scientific">Kaistella daneshvariae</name>
    <dbReference type="NCBI Taxonomy" id="2487074"/>
    <lineage>
        <taxon>Bacteria</taxon>
        <taxon>Pseudomonadati</taxon>
        <taxon>Bacteroidota</taxon>
        <taxon>Flavobacteriia</taxon>
        <taxon>Flavobacteriales</taxon>
        <taxon>Weeksellaceae</taxon>
        <taxon>Chryseobacterium group</taxon>
        <taxon>Kaistella</taxon>
    </lineage>
</organism>
<dbReference type="EMBL" id="RJUG01000004">
    <property type="protein sequence ID" value="ROI07791.1"/>
    <property type="molecule type" value="Genomic_DNA"/>
</dbReference>
<evidence type="ECO:0000313" key="1">
    <source>
        <dbReference type="EMBL" id="ROI07791.1"/>
    </source>
</evidence>
<evidence type="ECO:0000313" key="2">
    <source>
        <dbReference type="Proteomes" id="UP000270224"/>
    </source>
</evidence>
<gene>
    <name evidence="1" type="ORF">EGI11_08910</name>
</gene>
<name>A0A3N0WSX9_9FLAO</name>
<accession>A0A3N0WSX9</accession>
<proteinExistence type="predicted"/>